<feature type="binding site" evidence="7">
    <location>
        <position position="190"/>
    </location>
    <ligand>
        <name>UDP-N-acetyl-alpha-D-muramoyl-L-alanyl-D-glutamate</name>
        <dbReference type="ChEBI" id="CHEBI:83900"/>
    </ligand>
</feature>
<dbReference type="PANTHER" id="PTHR23135">
    <property type="entry name" value="MUR LIGASE FAMILY MEMBER"/>
    <property type="match status" value="1"/>
</dbReference>
<dbReference type="STRING" id="451.B6N58_09700"/>
<dbReference type="KEGG" id="tmc:LMI_1160"/>
<dbReference type="InterPro" id="IPR035911">
    <property type="entry name" value="MurE/MurF_N"/>
</dbReference>
<dbReference type="GO" id="GO:0071555">
    <property type="term" value="P:cell wall organization"/>
    <property type="evidence" value="ECO:0007669"/>
    <property type="project" value="UniProtKB-KW"/>
</dbReference>
<keyword evidence="7 12" id="KW-0436">Ligase</keyword>
<comment type="similarity">
    <text evidence="1 7">Belongs to the MurCDEF family. MurE subfamily.</text>
</comment>
<dbReference type="InterPro" id="IPR036615">
    <property type="entry name" value="Mur_ligase_C_dom_sf"/>
</dbReference>
<evidence type="ECO:0000256" key="8">
    <source>
        <dbReference type="RuleBase" id="RU004135"/>
    </source>
</evidence>
<keyword evidence="7" id="KW-0547">Nucleotide-binding</keyword>
<dbReference type="EMBL" id="LN614830">
    <property type="protein sequence ID" value="CEG60474.1"/>
    <property type="molecule type" value="Genomic_DNA"/>
</dbReference>
<dbReference type="EC" id="6.3.2.13" evidence="7"/>
<comment type="PTM">
    <text evidence="7">Carboxylation is probably crucial for Mg(2+) binding and, consequently, for the gamma-phosphate positioning of ATP.</text>
</comment>
<dbReference type="NCBIfam" id="TIGR01085">
    <property type="entry name" value="murE"/>
    <property type="match status" value="1"/>
</dbReference>
<evidence type="ECO:0000313" key="12">
    <source>
        <dbReference type="EMBL" id="CEG60474.1"/>
    </source>
</evidence>
<keyword evidence="3 7" id="KW-0133">Cell shape</keyword>
<dbReference type="GO" id="GO:0008360">
    <property type="term" value="P:regulation of cell shape"/>
    <property type="evidence" value="ECO:0007669"/>
    <property type="project" value="UniProtKB-KW"/>
</dbReference>
<dbReference type="Gene3D" id="3.40.1190.10">
    <property type="entry name" value="Mur-like, catalytic domain"/>
    <property type="match status" value="1"/>
</dbReference>
<dbReference type="NCBIfam" id="NF001126">
    <property type="entry name" value="PRK00139.1-4"/>
    <property type="match status" value="1"/>
</dbReference>
<dbReference type="GO" id="GO:0051301">
    <property type="term" value="P:cell division"/>
    <property type="evidence" value="ECO:0007669"/>
    <property type="project" value="UniProtKB-KW"/>
</dbReference>
<comment type="catalytic activity">
    <reaction evidence="7">
        <text>UDP-N-acetyl-alpha-D-muramoyl-L-alanyl-D-glutamate + meso-2,6-diaminopimelate + ATP = UDP-N-acetyl-alpha-D-muramoyl-L-alanyl-gamma-D-glutamyl-meso-2,6-diaminopimelate + ADP + phosphate + H(+)</text>
        <dbReference type="Rhea" id="RHEA:23676"/>
        <dbReference type="ChEBI" id="CHEBI:15378"/>
        <dbReference type="ChEBI" id="CHEBI:30616"/>
        <dbReference type="ChEBI" id="CHEBI:43474"/>
        <dbReference type="ChEBI" id="CHEBI:57791"/>
        <dbReference type="ChEBI" id="CHEBI:83900"/>
        <dbReference type="ChEBI" id="CHEBI:83905"/>
        <dbReference type="ChEBI" id="CHEBI:456216"/>
        <dbReference type="EC" id="6.3.2.13"/>
    </reaction>
</comment>
<evidence type="ECO:0000256" key="2">
    <source>
        <dbReference type="ARBA" id="ARBA00022618"/>
    </source>
</evidence>
<dbReference type="InterPro" id="IPR004101">
    <property type="entry name" value="Mur_ligase_C"/>
</dbReference>
<feature type="short sequence motif" description="Meso-diaminopimelate recognition motif" evidence="7">
    <location>
        <begin position="404"/>
        <end position="407"/>
    </location>
</feature>
<comment type="cofactor">
    <cofactor evidence="7">
        <name>Mg(2+)</name>
        <dbReference type="ChEBI" id="CHEBI:18420"/>
    </cofactor>
</comment>
<feature type="binding site" evidence="7">
    <location>
        <position position="182"/>
    </location>
    <ligand>
        <name>UDP-N-acetyl-alpha-D-muramoyl-L-alanyl-D-glutamate</name>
        <dbReference type="ChEBI" id="CHEBI:83900"/>
    </ligand>
</feature>
<dbReference type="HOGENOM" id="CLU_022291_4_1_6"/>
<evidence type="ECO:0000256" key="3">
    <source>
        <dbReference type="ARBA" id="ARBA00022960"/>
    </source>
</evidence>
<feature type="domain" description="Mur ligase C-terminal" evidence="10">
    <location>
        <begin position="333"/>
        <end position="457"/>
    </location>
</feature>
<evidence type="ECO:0000259" key="11">
    <source>
        <dbReference type="Pfam" id="PF08245"/>
    </source>
</evidence>
<dbReference type="PANTHER" id="PTHR23135:SF4">
    <property type="entry name" value="UDP-N-ACETYLMURAMOYL-L-ALANYL-D-GLUTAMATE--2,6-DIAMINOPIMELATE LIGASE MURE HOMOLOG, CHLOROPLASTIC"/>
    <property type="match status" value="1"/>
</dbReference>
<dbReference type="InterPro" id="IPR036565">
    <property type="entry name" value="Mur-like_cat_sf"/>
</dbReference>
<feature type="binding site" evidence="7">
    <location>
        <position position="455"/>
    </location>
    <ligand>
        <name>meso-2,6-diaminopimelate</name>
        <dbReference type="ChEBI" id="CHEBI:57791"/>
    </ligand>
</feature>
<feature type="domain" description="Mur ligase N-terminal catalytic" evidence="9">
    <location>
        <begin position="22"/>
        <end position="99"/>
    </location>
</feature>
<dbReference type="SUPFAM" id="SSF53623">
    <property type="entry name" value="MurD-like peptide ligases, catalytic domain"/>
    <property type="match status" value="1"/>
</dbReference>
<feature type="binding site" evidence="7">
    <location>
        <begin position="155"/>
        <end position="156"/>
    </location>
    <ligand>
        <name>UDP-N-acetyl-alpha-D-muramoyl-L-alanyl-D-glutamate</name>
        <dbReference type="ChEBI" id="CHEBI:83900"/>
    </ligand>
</feature>
<dbReference type="Proteomes" id="UP000032414">
    <property type="component" value="Chromosome I"/>
</dbReference>
<dbReference type="Pfam" id="PF01225">
    <property type="entry name" value="Mur_ligase"/>
    <property type="match status" value="1"/>
</dbReference>
<comment type="function">
    <text evidence="7">Catalyzes the addition of meso-diaminopimelic acid to the nucleotide precursor UDP-N-acetylmuramoyl-L-alanyl-D-glutamate (UMAG) in the biosynthesis of bacterial cell-wall peptidoglycan.</text>
</comment>
<feature type="binding site" evidence="7">
    <location>
        <position position="154"/>
    </location>
    <ligand>
        <name>UDP-N-acetyl-alpha-D-muramoyl-L-alanyl-D-glutamate</name>
        <dbReference type="ChEBI" id="CHEBI:83900"/>
    </ligand>
</feature>
<keyword evidence="7" id="KW-0460">Magnesium</keyword>
<keyword evidence="2 7" id="KW-0132">Cell division</keyword>
<evidence type="ECO:0000256" key="5">
    <source>
        <dbReference type="ARBA" id="ARBA00023306"/>
    </source>
</evidence>
<feature type="binding site" evidence="7">
    <location>
        <begin position="404"/>
        <end position="407"/>
    </location>
    <ligand>
        <name>meso-2,6-diaminopimelate</name>
        <dbReference type="ChEBI" id="CHEBI:57791"/>
    </ligand>
</feature>
<keyword evidence="6 7" id="KW-0961">Cell wall biogenesis/degradation</keyword>
<evidence type="ECO:0000259" key="10">
    <source>
        <dbReference type="Pfam" id="PF02875"/>
    </source>
</evidence>
<dbReference type="SUPFAM" id="SSF53244">
    <property type="entry name" value="MurD-like peptide ligases, peptide-binding domain"/>
    <property type="match status" value="1"/>
</dbReference>
<protein>
    <recommendedName>
        <fullName evidence="7">UDP-N-acetylmuramoyl-L-alanyl-D-glutamate--2,6-diaminopimelate ligase</fullName>
        <ecNumber evidence="7">6.3.2.13</ecNumber>
    </recommendedName>
    <alternativeName>
        <fullName evidence="7">Meso-A2pm-adding enzyme</fullName>
    </alternativeName>
    <alternativeName>
        <fullName evidence="7">Meso-diaminopimelate-adding enzyme</fullName>
    </alternativeName>
    <alternativeName>
        <fullName evidence="7">UDP-MurNAc-L-Ala-D-Glu:meso-diaminopimelate ligase</fullName>
    </alternativeName>
    <alternativeName>
        <fullName evidence="7">UDP-MurNAc-tripeptide synthetase</fullName>
    </alternativeName>
    <alternativeName>
        <fullName evidence="7">UDP-N-acetylmuramyl-tripeptide synthetase</fullName>
    </alternativeName>
</protein>
<dbReference type="InterPro" id="IPR005761">
    <property type="entry name" value="UDP-N-AcMur-Glu-dNH2Pim_ligase"/>
</dbReference>
<evidence type="ECO:0000259" key="9">
    <source>
        <dbReference type="Pfam" id="PF01225"/>
    </source>
</evidence>
<evidence type="ECO:0000313" key="13">
    <source>
        <dbReference type="Proteomes" id="UP000032414"/>
    </source>
</evidence>
<dbReference type="AlphaFoldDB" id="A0A098GDB8"/>
<accession>A0A098GDB8</accession>
<keyword evidence="5 7" id="KW-0131">Cell cycle</keyword>
<feature type="binding site" evidence="7">
    <location>
        <position position="188"/>
    </location>
    <ligand>
        <name>UDP-N-acetyl-alpha-D-muramoyl-L-alanyl-D-glutamate</name>
        <dbReference type="ChEBI" id="CHEBI:83900"/>
    </ligand>
</feature>
<sequence>MMKLAELMQPWVRGDIPECEILGLHNDSRQIKPGFLFFAYPGLATDGRLFIPQAVHAGAAALVYDPENWSPADHISSNFPAIPLPGLAAKLGAIASRFYGEPTKKLAITGVTGTNGKTTIAYQLAQAHNLLGEHAAYVGTIGQGEVTALKPLINTTPDALCLQELMHQYEQAAIKQVCMEVSSHALCQGRVDGIDFQQAIFTNLSHEHLDYHLNMQAYAEAKALLFAMPMLKWAIINQDDPYSQLMRQQSKAKQLISYGVRENAEVKALSWDVSLKGTELELISPWGQHELIINALGFFNIYNALAVFTSLLAYGYPVDKVVAVMAKLQAAPGRMEIVSKEPYAIVDYAHSPDALENVLATLQNVKKGRIIAVFGCGGDRDKTKRPIMGRIASQYADITIITSDNPRTEDPLAIIESIESGIDSKTNLYKIPDREQAIAKAINLAEKEDIILVAGKGHENYQQIGNVRHAFSDQAIIRRLNKQPAQI</sequence>
<dbReference type="InterPro" id="IPR000713">
    <property type="entry name" value="Mur_ligase_N"/>
</dbReference>
<feature type="modified residue" description="N6-carboxylysine" evidence="7">
    <location>
        <position position="222"/>
    </location>
</feature>
<dbReference type="GO" id="GO:0005524">
    <property type="term" value="F:ATP binding"/>
    <property type="evidence" value="ECO:0007669"/>
    <property type="project" value="UniProtKB-UniRule"/>
</dbReference>
<feature type="binding site" evidence="7">
    <location>
        <position position="28"/>
    </location>
    <ligand>
        <name>UDP-N-acetyl-alpha-D-muramoyl-L-alanyl-D-glutamate</name>
        <dbReference type="ChEBI" id="CHEBI:83900"/>
    </ligand>
</feature>
<feature type="binding site" evidence="7">
    <location>
        <begin position="113"/>
        <end position="119"/>
    </location>
    <ligand>
        <name>ATP</name>
        <dbReference type="ChEBI" id="CHEBI:30616"/>
    </ligand>
</feature>
<dbReference type="Pfam" id="PF02875">
    <property type="entry name" value="Mur_ligase_C"/>
    <property type="match status" value="1"/>
</dbReference>
<feature type="domain" description="Mur ligase central" evidence="11">
    <location>
        <begin position="111"/>
        <end position="309"/>
    </location>
</feature>
<keyword evidence="7" id="KW-0067">ATP-binding</keyword>
<dbReference type="Gene3D" id="3.40.1390.10">
    <property type="entry name" value="MurE/MurF, N-terminal domain"/>
    <property type="match status" value="1"/>
</dbReference>
<dbReference type="GO" id="GO:0000287">
    <property type="term" value="F:magnesium ion binding"/>
    <property type="evidence" value="ECO:0007669"/>
    <property type="project" value="UniProtKB-UniRule"/>
</dbReference>
<dbReference type="GO" id="GO:0008765">
    <property type="term" value="F:UDP-N-acetylmuramoylalanyl-D-glutamate-2,6-diaminopimelate ligase activity"/>
    <property type="evidence" value="ECO:0007669"/>
    <property type="project" value="UniProtKB-UniRule"/>
</dbReference>
<feature type="binding site" evidence="7">
    <location>
        <position position="459"/>
    </location>
    <ligand>
        <name>meso-2,6-diaminopimelate</name>
        <dbReference type="ChEBI" id="CHEBI:57791"/>
    </ligand>
</feature>
<evidence type="ECO:0000256" key="7">
    <source>
        <dbReference type="HAMAP-Rule" id="MF_00208"/>
    </source>
</evidence>
<feature type="binding site" evidence="7">
    <location>
        <position position="380"/>
    </location>
    <ligand>
        <name>meso-2,6-diaminopimelate</name>
        <dbReference type="ChEBI" id="CHEBI:57791"/>
    </ligand>
</feature>
<keyword evidence="4 7" id="KW-0573">Peptidoglycan synthesis</keyword>
<keyword evidence="7" id="KW-0963">Cytoplasm</keyword>
<evidence type="ECO:0000256" key="1">
    <source>
        <dbReference type="ARBA" id="ARBA00005898"/>
    </source>
</evidence>
<reference evidence="13" key="1">
    <citation type="submission" date="2014-09" db="EMBL/GenBank/DDBJ databases">
        <authorList>
            <person name="Gomez-Valero L."/>
        </authorList>
    </citation>
    <scope>NUCLEOTIDE SEQUENCE [LARGE SCALE GENOMIC DNA]</scope>
    <source>
        <strain evidence="13">ATCC33218</strain>
    </source>
</reference>
<evidence type="ECO:0000256" key="6">
    <source>
        <dbReference type="ARBA" id="ARBA00023316"/>
    </source>
</evidence>
<dbReference type="Pfam" id="PF08245">
    <property type="entry name" value="Mur_ligase_M"/>
    <property type="match status" value="1"/>
</dbReference>
<dbReference type="Gene3D" id="3.90.190.20">
    <property type="entry name" value="Mur ligase, C-terminal domain"/>
    <property type="match status" value="1"/>
</dbReference>
<proteinExistence type="inferred from homology"/>
<dbReference type="HAMAP" id="MF_00208">
    <property type="entry name" value="MurE"/>
    <property type="match status" value="1"/>
</dbReference>
<dbReference type="GO" id="GO:0009252">
    <property type="term" value="P:peptidoglycan biosynthetic process"/>
    <property type="evidence" value="ECO:0007669"/>
    <property type="project" value="UniProtKB-UniRule"/>
</dbReference>
<dbReference type="NCBIfam" id="NF001124">
    <property type="entry name" value="PRK00139.1-2"/>
    <property type="match status" value="1"/>
</dbReference>
<comment type="caution">
    <text evidence="7">Lacks conserved residue(s) required for the propagation of feature annotation.</text>
</comment>
<name>A0A098GDB8_LEGMI</name>
<dbReference type="GO" id="GO:0005737">
    <property type="term" value="C:cytoplasm"/>
    <property type="evidence" value="ECO:0007669"/>
    <property type="project" value="UniProtKB-SubCell"/>
</dbReference>
<dbReference type="InterPro" id="IPR013221">
    <property type="entry name" value="Mur_ligase_cen"/>
</dbReference>
<dbReference type="UniPathway" id="UPA00219"/>
<comment type="pathway">
    <text evidence="7 8">Cell wall biogenesis; peptidoglycan biosynthesis.</text>
</comment>
<evidence type="ECO:0000256" key="4">
    <source>
        <dbReference type="ARBA" id="ARBA00022984"/>
    </source>
</evidence>
<dbReference type="SUPFAM" id="SSF63418">
    <property type="entry name" value="MurE/MurF N-terminal domain"/>
    <property type="match status" value="1"/>
</dbReference>
<gene>
    <name evidence="7 12" type="primary">murE</name>
    <name evidence="12" type="ORF">LMI_1160</name>
</gene>
<organism evidence="12 13">
    <name type="scientific">Legionella micdadei</name>
    <name type="common">Tatlockia micdadei</name>
    <dbReference type="NCBI Taxonomy" id="451"/>
    <lineage>
        <taxon>Bacteria</taxon>
        <taxon>Pseudomonadati</taxon>
        <taxon>Pseudomonadota</taxon>
        <taxon>Gammaproteobacteria</taxon>
        <taxon>Legionellales</taxon>
        <taxon>Legionellaceae</taxon>
        <taxon>Legionella</taxon>
    </lineage>
</organism>
<comment type="subcellular location">
    <subcellularLocation>
        <location evidence="7 8">Cytoplasm</location>
    </subcellularLocation>
</comment>